<accession>A0ABM7M5S8</accession>
<dbReference type="EMBL" id="AP023356">
    <property type="protein sequence ID" value="BCJ47003.1"/>
    <property type="molecule type" value="Genomic_DNA"/>
</dbReference>
<proteinExistence type="predicted"/>
<dbReference type="RefSeq" id="WP_189331461.1">
    <property type="nucleotide sequence ID" value="NZ_AP023356.1"/>
</dbReference>
<dbReference type="Proteomes" id="UP000676967">
    <property type="component" value="Chromosome"/>
</dbReference>
<evidence type="ECO:0000313" key="3">
    <source>
        <dbReference type="Proteomes" id="UP000676967"/>
    </source>
</evidence>
<sequence length="127" mass="13765">MAVLSITMRRPAGGFIYDLTQPKLFIDGIDHQLPSWGQYAFEVPTGPHKVEVYVPYVFPRKAGKAAVEVVIPEQGVAMEYMAPSITFAKGSLGPAGQQKSAGFRAIWAVNAVVIAFVVIVLAVRLFS</sequence>
<keyword evidence="1" id="KW-0812">Transmembrane</keyword>
<keyword evidence="1" id="KW-0472">Membrane</keyword>
<protein>
    <submittedName>
        <fullName evidence="2">Uncharacterized protein</fullName>
    </submittedName>
</protein>
<keyword evidence="3" id="KW-1185">Reference proteome</keyword>
<reference evidence="2 3" key="1">
    <citation type="submission" date="2020-08" db="EMBL/GenBank/DDBJ databases">
        <title>Whole genome shotgun sequence of Actinoplanes ianthinogenes NBRC 13996.</title>
        <authorList>
            <person name="Komaki H."/>
            <person name="Tamura T."/>
        </authorList>
    </citation>
    <scope>NUCLEOTIDE SEQUENCE [LARGE SCALE GENOMIC DNA]</scope>
    <source>
        <strain evidence="2 3">NBRC 13996</strain>
    </source>
</reference>
<evidence type="ECO:0000256" key="1">
    <source>
        <dbReference type="SAM" id="Phobius"/>
    </source>
</evidence>
<evidence type="ECO:0000313" key="2">
    <source>
        <dbReference type="EMBL" id="BCJ47003.1"/>
    </source>
</evidence>
<keyword evidence="1" id="KW-1133">Transmembrane helix</keyword>
<gene>
    <name evidence="2" type="ORF">Aiant_76600</name>
</gene>
<organism evidence="2 3">
    <name type="scientific">Actinoplanes ianthinogenes</name>
    <dbReference type="NCBI Taxonomy" id="122358"/>
    <lineage>
        <taxon>Bacteria</taxon>
        <taxon>Bacillati</taxon>
        <taxon>Actinomycetota</taxon>
        <taxon>Actinomycetes</taxon>
        <taxon>Micromonosporales</taxon>
        <taxon>Micromonosporaceae</taxon>
        <taxon>Actinoplanes</taxon>
    </lineage>
</organism>
<name>A0ABM7M5S8_9ACTN</name>
<feature type="transmembrane region" description="Helical" evidence="1">
    <location>
        <begin position="105"/>
        <end position="126"/>
    </location>
</feature>